<dbReference type="AlphaFoldDB" id="A0A2T9Z0Z2"/>
<evidence type="ECO:0000313" key="2">
    <source>
        <dbReference type="Proteomes" id="UP000245383"/>
    </source>
</evidence>
<reference evidence="1 2" key="1">
    <citation type="journal article" date="2018" name="MBio">
        <title>Comparative Genomics Reveals the Core Gene Toolbox for the Fungus-Insect Symbiosis.</title>
        <authorList>
            <person name="Wang Y."/>
            <person name="Stata M."/>
            <person name="Wang W."/>
            <person name="Stajich J.E."/>
            <person name="White M.M."/>
            <person name="Moncalvo J.M."/>
        </authorList>
    </citation>
    <scope>NUCLEOTIDE SEQUENCE [LARGE SCALE GENOMIC DNA]</scope>
    <source>
        <strain evidence="1 2">SWE-8-4</strain>
    </source>
</reference>
<sequence length="114" mass="12833">MTETVISNSDCWNKSLDLFLLGLCAQTMSRIKKLLAKLMFGKELRLPKYFAVKILATVTARMIEFADLPALRQGLIKEKVATGYKNELKEGKMVMVLNGVRKKKGIANKNSVRL</sequence>
<comment type="caution">
    <text evidence="1">The sequence shown here is derived from an EMBL/GenBank/DDBJ whole genome shotgun (WGS) entry which is preliminary data.</text>
</comment>
<protein>
    <submittedName>
        <fullName evidence="1">Uncharacterized protein</fullName>
    </submittedName>
</protein>
<organism evidence="1 2">
    <name type="scientific">Smittium simulii</name>
    <dbReference type="NCBI Taxonomy" id="133385"/>
    <lineage>
        <taxon>Eukaryota</taxon>
        <taxon>Fungi</taxon>
        <taxon>Fungi incertae sedis</taxon>
        <taxon>Zoopagomycota</taxon>
        <taxon>Kickxellomycotina</taxon>
        <taxon>Harpellomycetes</taxon>
        <taxon>Harpellales</taxon>
        <taxon>Legeriomycetaceae</taxon>
        <taxon>Smittium</taxon>
    </lineage>
</organism>
<evidence type="ECO:0000313" key="1">
    <source>
        <dbReference type="EMBL" id="PVU98194.1"/>
    </source>
</evidence>
<gene>
    <name evidence="1" type="ORF">BB561_000042</name>
</gene>
<dbReference type="EMBL" id="MBFR01000002">
    <property type="protein sequence ID" value="PVU98194.1"/>
    <property type="molecule type" value="Genomic_DNA"/>
</dbReference>
<dbReference type="Proteomes" id="UP000245383">
    <property type="component" value="Unassembled WGS sequence"/>
</dbReference>
<accession>A0A2T9Z0Z2</accession>
<name>A0A2T9Z0Z2_9FUNG</name>
<keyword evidence="2" id="KW-1185">Reference proteome</keyword>
<proteinExistence type="predicted"/>